<protein>
    <submittedName>
        <fullName evidence="1">Uncharacterized protein</fullName>
    </submittedName>
</protein>
<reference evidence="1 2" key="1">
    <citation type="journal article" date="2019" name="Sci. Rep.">
        <title>Orb-weaving spider Araneus ventricosus genome elucidates the spidroin gene catalogue.</title>
        <authorList>
            <person name="Kono N."/>
            <person name="Nakamura H."/>
            <person name="Ohtoshi R."/>
            <person name="Moran D.A.P."/>
            <person name="Shinohara A."/>
            <person name="Yoshida Y."/>
            <person name="Fujiwara M."/>
            <person name="Mori M."/>
            <person name="Tomita M."/>
            <person name="Arakawa K."/>
        </authorList>
    </citation>
    <scope>NUCLEOTIDE SEQUENCE [LARGE SCALE GENOMIC DNA]</scope>
</reference>
<gene>
    <name evidence="1" type="ORF">AVEN_87844_1</name>
</gene>
<dbReference type="EMBL" id="BGPR01000065">
    <property type="protein sequence ID" value="GBL89507.1"/>
    <property type="molecule type" value="Genomic_DNA"/>
</dbReference>
<dbReference type="Proteomes" id="UP000499080">
    <property type="component" value="Unassembled WGS sequence"/>
</dbReference>
<sequence length="109" mass="12176">MTSSIDKKISCSQVSTFYTLSYFVRQSHLKNDAMPKTGSEDQRPFHSIEISFKPSCLTGTLSSPFLYRDGKLKGWVEKIEGSFCYFLPSDISSSKVVVPSPILIDCVPI</sequence>
<organism evidence="1 2">
    <name type="scientific">Araneus ventricosus</name>
    <name type="common">Orbweaver spider</name>
    <name type="synonym">Epeira ventricosa</name>
    <dbReference type="NCBI Taxonomy" id="182803"/>
    <lineage>
        <taxon>Eukaryota</taxon>
        <taxon>Metazoa</taxon>
        <taxon>Ecdysozoa</taxon>
        <taxon>Arthropoda</taxon>
        <taxon>Chelicerata</taxon>
        <taxon>Arachnida</taxon>
        <taxon>Araneae</taxon>
        <taxon>Araneomorphae</taxon>
        <taxon>Entelegynae</taxon>
        <taxon>Araneoidea</taxon>
        <taxon>Araneidae</taxon>
        <taxon>Araneus</taxon>
    </lineage>
</organism>
<keyword evidence="2" id="KW-1185">Reference proteome</keyword>
<dbReference type="AlphaFoldDB" id="A0A4Y2BCM5"/>
<comment type="caution">
    <text evidence="1">The sequence shown here is derived from an EMBL/GenBank/DDBJ whole genome shotgun (WGS) entry which is preliminary data.</text>
</comment>
<name>A0A4Y2BCM5_ARAVE</name>
<accession>A0A4Y2BCM5</accession>
<evidence type="ECO:0000313" key="2">
    <source>
        <dbReference type="Proteomes" id="UP000499080"/>
    </source>
</evidence>
<proteinExistence type="predicted"/>
<evidence type="ECO:0000313" key="1">
    <source>
        <dbReference type="EMBL" id="GBL89507.1"/>
    </source>
</evidence>